<evidence type="ECO:0008006" key="3">
    <source>
        <dbReference type="Google" id="ProtNLM"/>
    </source>
</evidence>
<reference evidence="1 2" key="1">
    <citation type="submission" date="2016-02" db="EMBL/GenBank/DDBJ databases">
        <title>Genome sequence of Marichromatium gracile YL-28, a purple sulfur bacterium.</title>
        <authorList>
            <person name="Zhao C."/>
            <person name="Hong X."/>
            <person name="Chen S."/>
            <person name="Yang S."/>
        </authorList>
    </citation>
    <scope>NUCLEOTIDE SEQUENCE [LARGE SCALE GENOMIC DNA]</scope>
    <source>
        <strain evidence="1 2">YL28</strain>
    </source>
</reference>
<dbReference type="Proteomes" id="UP000075766">
    <property type="component" value="Unassembled WGS sequence"/>
</dbReference>
<gene>
    <name evidence="1" type="ORF">AY586_12770</name>
</gene>
<evidence type="ECO:0000313" key="1">
    <source>
        <dbReference type="EMBL" id="KXX64676.1"/>
    </source>
</evidence>
<name>A0ABR5VG91_MARGR</name>
<accession>A0ABR5VG91</accession>
<evidence type="ECO:0000313" key="2">
    <source>
        <dbReference type="Proteomes" id="UP000075766"/>
    </source>
</evidence>
<dbReference type="SUPFAM" id="SSF53756">
    <property type="entry name" value="UDP-Glycosyltransferase/glycogen phosphorylase"/>
    <property type="match status" value="1"/>
</dbReference>
<proteinExistence type="predicted"/>
<comment type="caution">
    <text evidence="1">The sequence shown here is derived from an EMBL/GenBank/DDBJ whole genome shotgun (WGS) entry which is preliminary data.</text>
</comment>
<organism evidence="1 2">
    <name type="scientific">Marichromatium gracile</name>
    <name type="common">Chromatium gracile</name>
    <dbReference type="NCBI Taxonomy" id="1048"/>
    <lineage>
        <taxon>Bacteria</taxon>
        <taxon>Pseudomonadati</taxon>
        <taxon>Pseudomonadota</taxon>
        <taxon>Gammaproteobacteria</taxon>
        <taxon>Chromatiales</taxon>
        <taxon>Chromatiaceae</taxon>
        <taxon>Marichromatium</taxon>
    </lineage>
</organism>
<dbReference type="EMBL" id="LSYU01000048">
    <property type="protein sequence ID" value="KXX64676.1"/>
    <property type="molecule type" value="Genomic_DNA"/>
</dbReference>
<dbReference type="Pfam" id="PF13692">
    <property type="entry name" value="Glyco_trans_1_4"/>
    <property type="match status" value="1"/>
</dbReference>
<keyword evidence="2" id="KW-1185">Reference proteome</keyword>
<sequence>MTVRDDCLVESLRLLLSNTAYATGIRLYLPGFSRGMSEREQRAFCSELSSRVGLDLARDDRIEIHPQVSNGLSDILSTLPASVSEVMVVGAGFLVPPGWDTRLRSIAKDDALIGCISPLCMGVPPLDDGAGLSARGSSSTGAVDAAAMTAWLDNDRLVAALGATQHLQLPILFPQCCYLTAQGLSALRAADRDLDPVVCLERAGLVSLVALNLLTAKQRGLGESSALSAYIESASKSSRLLGWLRTRLDEGHAPAIDSAAVRSSQPVQLHIAHSWGGGLGHWVDDFIAGDSSRVNLVLKSIGSWGEFGQRLELYSSYSAMPPLRVWSLTTPITETALANLDYRAVLREILSEYQVQGVIVSSLIGHSLDVFRTGLPTLLVAHDHYPFCIALYSRFNDVCARCDGERLRACMKDNPGHQFFTSRAPEDWEALRAAFVGVLQDNPVTLVTPVRSVLERWRTQMPQLESLPAHVIPHGLGLSPSPSLAGEDTGRLRVVIPGKLSEAKGLRLLEQVLPRLARFADIYLIGCGVSGHVFSGIPGVHLVEHYARGEIQSELSALRPHVGLLCSLVPETFSYTLGELQHYGIPVVATRVGSFVDRIDHGETGFLCDLDAGSIVELMRSLDDDREVLSRVRGRLEQTPPRTLDGMVADYHRLLPVAPVARGQALFEAGPRQLAKEAIYINPQSTYKMAAYAFFKYSLIKVTSSPRLPSWLRSGLGKTLRLLKRLKGSCER</sequence>
<dbReference type="Gene3D" id="3.40.50.2000">
    <property type="entry name" value="Glycogen Phosphorylase B"/>
    <property type="match status" value="1"/>
</dbReference>
<protein>
    <recommendedName>
        <fullName evidence="3">Glycosyltransferase involved in cell wall biosynthesis</fullName>
    </recommendedName>
</protein>